<name>A0ABZ1KZY1_9ACTN</name>
<keyword evidence="3" id="KW-1185">Reference proteome</keyword>
<organism evidence="1 3">
    <name type="scientific">Streptomyces zaomyceticus</name>
    <dbReference type="NCBI Taxonomy" id="68286"/>
    <lineage>
        <taxon>Bacteria</taxon>
        <taxon>Bacillati</taxon>
        <taxon>Actinomycetota</taxon>
        <taxon>Actinomycetes</taxon>
        <taxon>Kitasatosporales</taxon>
        <taxon>Streptomycetaceae</taxon>
        <taxon>Streptomyces</taxon>
    </lineage>
</organism>
<evidence type="ECO:0000313" key="1">
    <source>
        <dbReference type="EMBL" id="WTR67829.1"/>
    </source>
</evidence>
<dbReference type="Gene3D" id="1.25.10.10">
    <property type="entry name" value="Leucine-rich Repeat Variant"/>
    <property type="match status" value="3"/>
</dbReference>
<dbReference type="EMBL" id="CP108188">
    <property type="protein sequence ID" value="WTR67829.1"/>
    <property type="molecule type" value="Genomic_DNA"/>
</dbReference>
<dbReference type="RefSeq" id="WP_398437158.1">
    <property type="nucleotide sequence ID" value="NZ_CP108188.1"/>
</dbReference>
<gene>
    <name evidence="1" type="ORF">OG814_00330</name>
    <name evidence="2" type="ORF">OG814_41000</name>
</gene>
<protein>
    <submittedName>
        <fullName evidence="1">DUF2336 domain-containing protein</fullName>
    </submittedName>
</protein>
<dbReference type="Proteomes" id="UP001622594">
    <property type="component" value="Chromosome"/>
</dbReference>
<accession>A0ABZ1KZY1</accession>
<dbReference type="InterPro" id="IPR011989">
    <property type="entry name" value="ARM-like"/>
</dbReference>
<dbReference type="EMBL" id="CP108188">
    <property type="protein sequence ID" value="WTR75189.1"/>
    <property type="molecule type" value="Genomic_DNA"/>
</dbReference>
<reference evidence="1 3" key="1">
    <citation type="submission" date="2022-10" db="EMBL/GenBank/DDBJ databases">
        <title>The complete genomes of actinobacterial strains from the NBC collection.</title>
        <authorList>
            <person name="Joergensen T.S."/>
            <person name="Alvarez Arevalo M."/>
            <person name="Sterndorff E.B."/>
            <person name="Faurdal D."/>
            <person name="Vuksanovic O."/>
            <person name="Mourched A.-S."/>
            <person name="Charusanti P."/>
            <person name="Shaw S."/>
            <person name="Blin K."/>
            <person name="Weber T."/>
        </authorList>
    </citation>
    <scope>NUCLEOTIDE SEQUENCE [LARGE SCALE GENOMIC DNA]</scope>
    <source>
        <strain evidence="1 3">NBC_00123</strain>
    </source>
</reference>
<sequence>MQDVMWGLATNPALPEHLFEPLAKTGDEDVRHALTYRDDLSELQARILLAHEDVDVYTLIARGKVPWAEVPRHDPSLLQAAAMAGIAPETVVRELAAHHDPEVRGDLASYVTGLPPGVLATLARDPDPAVAERAAEASDLPADLAEELARHPHVVVRVSLARNDRIPPALLAALLADGGTPAPTRCAACHHRTEGCSDHAPGIRRIRLAAAANPAVPPAGLESFLDAEETGAPAEIAERTDLPAAFHARLAAHPAPVVRQTLARNPRIGEPLILQLTEDPDPGVRLAVAENPSVPLSCLTALAGRRRLPDGPLPRILNATEPELHALATSRVAQARALVATRPDLPARLVDRLAEDPDIGVARKIAPHPGLTGHQLADMADRHGPPVYGAIAHNPGCPAQLLRRMARDTGSARKTLRPIAAHPASPPDVIEGLLANPDPRVVHAAAAHPALPVETMERLLDRATAS</sequence>
<proteinExistence type="predicted"/>
<evidence type="ECO:0000313" key="3">
    <source>
        <dbReference type="Proteomes" id="UP001622594"/>
    </source>
</evidence>
<evidence type="ECO:0000313" key="2">
    <source>
        <dbReference type="EMBL" id="WTR75189.1"/>
    </source>
</evidence>